<evidence type="ECO:0000256" key="2">
    <source>
        <dbReference type="ARBA" id="ARBA00022679"/>
    </source>
</evidence>
<evidence type="ECO:0000256" key="6">
    <source>
        <dbReference type="ARBA" id="ARBA00022801"/>
    </source>
</evidence>
<dbReference type="InterPro" id="IPR012337">
    <property type="entry name" value="RNaseH-like_sf"/>
</dbReference>
<feature type="domain" description="Peptidase A2" evidence="9">
    <location>
        <begin position="15"/>
        <end position="88"/>
    </location>
</feature>
<dbReference type="FunFam" id="3.10.20.370:FF:000001">
    <property type="entry name" value="Retrovirus-related Pol polyprotein from transposon 17.6-like protein"/>
    <property type="match status" value="1"/>
</dbReference>
<protein>
    <recommendedName>
        <fullName evidence="1">RNA-directed DNA polymerase</fullName>
        <ecNumber evidence="1">2.7.7.49</ecNumber>
    </recommendedName>
</protein>
<dbReference type="Gene3D" id="1.10.340.70">
    <property type="match status" value="1"/>
</dbReference>
<comment type="caution">
    <text evidence="11">The sequence shown here is derived from an EMBL/GenBank/DDBJ whole genome shotgun (WGS) entry which is preliminary data.</text>
</comment>
<name>A0A8X6U155_NEPPI</name>
<evidence type="ECO:0000256" key="8">
    <source>
        <dbReference type="ARBA" id="ARBA00023268"/>
    </source>
</evidence>
<dbReference type="GO" id="GO:0006508">
    <property type="term" value="P:proteolysis"/>
    <property type="evidence" value="ECO:0007669"/>
    <property type="project" value="InterPro"/>
</dbReference>
<dbReference type="Gene3D" id="2.40.70.10">
    <property type="entry name" value="Acid Proteases"/>
    <property type="match status" value="1"/>
</dbReference>
<dbReference type="FunFam" id="3.30.70.270:FF:000020">
    <property type="entry name" value="Transposon Tf2-6 polyprotein-like Protein"/>
    <property type="match status" value="1"/>
</dbReference>
<evidence type="ECO:0000313" key="11">
    <source>
        <dbReference type="EMBL" id="GFT79211.1"/>
    </source>
</evidence>
<dbReference type="CDD" id="cd06094">
    <property type="entry name" value="RP_Saci_like"/>
    <property type="match status" value="1"/>
</dbReference>
<dbReference type="GO" id="GO:0003676">
    <property type="term" value="F:nucleic acid binding"/>
    <property type="evidence" value="ECO:0007669"/>
    <property type="project" value="InterPro"/>
</dbReference>
<dbReference type="InterPro" id="IPR021109">
    <property type="entry name" value="Peptidase_aspartic_dom_sf"/>
</dbReference>
<evidence type="ECO:0000256" key="1">
    <source>
        <dbReference type="ARBA" id="ARBA00012493"/>
    </source>
</evidence>
<keyword evidence="12" id="KW-1185">Reference proteome</keyword>
<dbReference type="OrthoDB" id="8948897at2759"/>
<reference evidence="11" key="1">
    <citation type="submission" date="2020-08" db="EMBL/GenBank/DDBJ databases">
        <title>Multicomponent nature underlies the extraordinary mechanical properties of spider dragline silk.</title>
        <authorList>
            <person name="Kono N."/>
            <person name="Nakamura H."/>
            <person name="Mori M."/>
            <person name="Yoshida Y."/>
            <person name="Ohtoshi R."/>
            <person name="Malay A.D."/>
            <person name="Moran D.A.P."/>
            <person name="Tomita M."/>
            <person name="Numata K."/>
            <person name="Arakawa K."/>
        </authorList>
    </citation>
    <scope>NUCLEOTIDE SEQUENCE</scope>
</reference>
<dbReference type="InterPro" id="IPR001995">
    <property type="entry name" value="Peptidase_A2_cat"/>
</dbReference>
<organism evidence="11 12">
    <name type="scientific">Nephila pilipes</name>
    <name type="common">Giant wood spider</name>
    <name type="synonym">Nephila maculata</name>
    <dbReference type="NCBI Taxonomy" id="299642"/>
    <lineage>
        <taxon>Eukaryota</taxon>
        <taxon>Metazoa</taxon>
        <taxon>Ecdysozoa</taxon>
        <taxon>Arthropoda</taxon>
        <taxon>Chelicerata</taxon>
        <taxon>Arachnida</taxon>
        <taxon>Araneae</taxon>
        <taxon>Araneomorphae</taxon>
        <taxon>Entelegynae</taxon>
        <taxon>Araneoidea</taxon>
        <taxon>Nephilidae</taxon>
        <taxon>Nephila</taxon>
    </lineage>
</organism>
<keyword evidence="7" id="KW-0695">RNA-directed DNA polymerase</keyword>
<dbReference type="AlphaFoldDB" id="A0A8X6U155"/>
<dbReference type="PANTHER" id="PTHR37984:SF5">
    <property type="entry name" value="PROTEIN NYNRIN-LIKE"/>
    <property type="match status" value="1"/>
</dbReference>
<feature type="domain" description="Integrase catalytic" evidence="10">
    <location>
        <begin position="562"/>
        <end position="732"/>
    </location>
</feature>
<keyword evidence="5" id="KW-0255">Endonuclease</keyword>
<dbReference type="InterPro" id="IPR041588">
    <property type="entry name" value="Integrase_H2C2"/>
</dbReference>
<gene>
    <name evidence="11" type="primary">pol</name>
    <name evidence="11" type="ORF">NPIL_618511</name>
</gene>
<evidence type="ECO:0000313" key="12">
    <source>
        <dbReference type="Proteomes" id="UP000887013"/>
    </source>
</evidence>
<dbReference type="Pfam" id="PF17921">
    <property type="entry name" value="Integrase_H2C2"/>
    <property type="match status" value="1"/>
</dbReference>
<dbReference type="GO" id="GO:0003964">
    <property type="term" value="F:RNA-directed DNA polymerase activity"/>
    <property type="evidence" value="ECO:0007669"/>
    <property type="project" value="UniProtKB-KW"/>
</dbReference>
<evidence type="ECO:0000256" key="5">
    <source>
        <dbReference type="ARBA" id="ARBA00022759"/>
    </source>
</evidence>
<dbReference type="PROSITE" id="PS50994">
    <property type="entry name" value="INTEGRASE"/>
    <property type="match status" value="1"/>
</dbReference>
<dbReference type="Gene3D" id="3.30.420.10">
    <property type="entry name" value="Ribonuclease H-like superfamily/Ribonuclease H"/>
    <property type="match status" value="1"/>
</dbReference>
<dbReference type="SUPFAM" id="SSF53098">
    <property type="entry name" value="Ribonuclease H-like"/>
    <property type="match status" value="1"/>
</dbReference>
<dbReference type="EMBL" id="BMAW01071690">
    <property type="protein sequence ID" value="GFT79211.1"/>
    <property type="molecule type" value="Genomic_DNA"/>
</dbReference>
<dbReference type="EC" id="2.7.7.49" evidence="1"/>
<dbReference type="InterPro" id="IPR001584">
    <property type="entry name" value="Integrase_cat-core"/>
</dbReference>
<dbReference type="FunFam" id="3.30.420.10:FF:000032">
    <property type="entry name" value="Retrovirus-related Pol polyprotein from transposon 297-like Protein"/>
    <property type="match status" value="1"/>
</dbReference>
<dbReference type="Pfam" id="PF17919">
    <property type="entry name" value="RT_RNaseH_2"/>
    <property type="match status" value="1"/>
</dbReference>
<dbReference type="InterPro" id="IPR036397">
    <property type="entry name" value="RNaseH_sf"/>
</dbReference>
<dbReference type="GO" id="GO:0042575">
    <property type="term" value="C:DNA polymerase complex"/>
    <property type="evidence" value="ECO:0007669"/>
    <property type="project" value="UniProtKB-ARBA"/>
</dbReference>
<keyword evidence="4" id="KW-0540">Nuclease</keyword>
<dbReference type="Gene3D" id="3.10.10.10">
    <property type="entry name" value="HIV Type 1 Reverse Transcriptase, subunit A, domain 1"/>
    <property type="match status" value="1"/>
</dbReference>
<sequence length="857" mass="96365">MVINRLYLSDRTSRSKYLIDTGADVSVIPLTTASQHLPPASLQLFAANGTVISTYGQQLVTLDLGLRRVFKWPFIMAAVSQPIIGADFLRHDGLLVDIRHGRLVDSLTKLQAQGTVQQGNNSAIKAVNGNTKFHRLLAEFPSLVEAVSTSRKLKHEVKHSIITRGPPVFSKPRRLHPEKLKAAKQEFQYLVDNGICRPSSSCWASPLHLVPKMTAEGISPLPEKVAAITNFPKPETVKELRRFLAIINFYRRFIPHAAKTQAVLNSYLKGAKKNDRTPILWSEDSAAAFEKCKKDLAEATVLYHPSADASLAIVVDASDTAVGAALHQQTSKGWQPLAFFSKTLSPEQRSYSAYDRELLAAYMAIKYFRHMVEGRSFTLFTDHKPLVYAFKQKEDKCTPRQLRHLDLIGQFTTDIRHLKGSENVVADALSRIHISTINTPSVVDFNKMAREQLKDSQLQDILAGSSPTSLVLQPLPVGQPPVTLHCDVSMDRIRPFVPKMFRREIFNNLHTLSHPGVRASLKMVAERYVWPSMRQDVVLWARTCLQCQRAKVSRHTRSEIGKFELPSSRFEHVHIDLVGPLPPSEGFRYCLTCVDRFSKWPEAFPLVEISAEAVANTFYTGWISRFGPPLRLTTDQGTQFEASLFNALSKFLGTEKRHTTPYHPAANGQVERFHRQLKAAIMAHGNAQWTTVLPTILMGFRATWKEDLQATTAEMIYGAPIRLPGEFLCPSKPSADTVTFVGRLRETMQRLSPPTTQHHGHRTIFVSKDLATCSHVFLRTDSLKKGLQPPYEGPYKVVSRTEKVFRILRHGKEVSVNIDRLKPAYIPKELEDIPVEADVKKRVSLQPEEVPDSGHEK</sequence>
<dbReference type="PROSITE" id="PS50175">
    <property type="entry name" value="ASP_PROT_RETROV"/>
    <property type="match status" value="1"/>
</dbReference>
<dbReference type="GO" id="GO:0015074">
    <property type="term" value="P:DNA integration"/>
    <property type="evidence" value="ECO:0007669"/>
    <property type="project" value="InterPro"/>
</dbReference>
<evidence type="ECO:0000256" key="7">
    <source>
        <dbReference type="ARBA" id="ARBA00022918"/>
    </source>
</evidence>
<dbReference type="InterPro" id="IPR043128">
    <property type="entry name" value="Rev_trsase/Diguanyl_cyclase"/>
</dbReference>
<dbReference type="FunFam" id="2.40.70.10:FF:000130">
    <property type="entry name" value="Retrovirus-related Pol polyprotein from transposon opus-like Protein"/>
    <property type="match status" value="1"/>
</dbReference>
<dbReference type="Gene3D" id="3.10.20.370">
    <property type="match status" value="1"/>
</dbReference>
<dbReference type="InterPro" id="IPR043502">
    <property type="entry name" value="DNA/RNA_pol_sf"/>
</dbReference>
<proteinExistence type="predicted"/>
<dbReference type="SUPFAM" id="SSF50630">
    <property type="entry name" value="Acid proteases"/>
    <property type="match status" value="1"/>
</dbReference>
<dbReference type="SUPFAM" id="SSF56672">
    <property type="entry name" value="DNA/RNA polymerases"/>
    <property type="match status" value="1"/>
</dbReference>
<accession>A0A8X6U155</accession>
<evidence type="ECO:0000259" key="9">
    <source>
        <dbReference type="PROSITE" id="PS50175"/>
    </source>
</evidence>
<dbReference type="Pfam" id="PF00665">
    <property type="entry name" value="rve"/>
    <property type="match status" value="1"/>
</dbReference>
<evidence type="ECO:0000256" key="3">
    <source>
        <dbReference type="ARBA" id="ARBA00022695"/>
    </source>
</evidence>
<keyword evidence="3" id="KW-0548">Nucleotidyltransferase</keyword>
<dbReference type="InterPro" id="IPR050951">
    <property type="entry name" value="Retrovirus_Pol_polyprotein"/>
</dbReference>
<keyword evidence="2" id="KW-0808">Transferase</keyword>
<dbReference type="Proteomes" id="UP000887013">
    <property type="component" value="Unassembled WGS sequence"/>
</dbReference>
<dbReference type="InterPro" id="IPR034132">
    <property type="entry name" value="RP_Saci-like"/>
</dbReference>
<keyword evidence="8" id="KW-0511">Multifunctional enzyme</keyword>
<dbReference type="InterPro" id="IPR041577">
    <property type="entry name" value="RT_RNaseH_2"/>
</dbReference>
<dbReference type="PANTHER" id="PTHR37984">
    <property type="entry name" value="PROTEIN CBG26694"/>
    <property type="match status" value="1"/>
</dbReference>
<evidence type="ECO:0000259" key="10">
    <source>
        <dbReference type="PROSITE" id="PS50994"/>
    </source>
</evidence>
<dbReference type="CDD" id="cd09274">
    <property type="entry name" value="RNase_HI_RT_Ty3"/>
    <property type="match status" value="1"/>
</dbReference>
<dbReference type="GO" id="GO:0004519">
    <property type="term" value="F:endonuclease activity"/>
    <property type="evidence" value="ECO:0007669"/>
    <property type="project" value="UniProtKB-KW"/>
</dbReference>
<keyword evidence="6" id="KW-0378">Hydrolase</keyword>
<evidence type="ECO:0000256" key="4">
    <source>
        <dbReference type="ARBA" id="ARBA00022722"/>
    </source>
</evidence>
<dbReference type="Gene3D" id="3.30.70.270">
    <property type="match status" value="1"/>
</dbReference>
<dbReference type="GO" id="GO:0004190">
    <property type="term" value="F:aspartic-type endopeptidase activity"/>
    <property type="evidence" value="ECO:0007669"/>
    <property type="project" value="InterPro"/>
</dbReference>